<evidence type="ECO:0000313" key="6">
    <source>
        <dbReference type="EMBL" id="PWY72906.1"/>
    </source>
</evidence>
<dbReference type="InterPro" id="IPR019363">
    <property type="entry name" value="LDAH"/>
</dbReference>
<dbReference type="GO" id="GO:0016298">
    <property type="term" value="F:lipase activity"/>
    <property type="evidence" value="ECO:0007669"/>
    <property type="project" value="InterPro"/>
</dbReference>
<organism evidence="6 7">
    <name type="scientific">Aspergillus heteromorphus CBS 117.55</name>
    <dbReference type="NCBI Taxonomy" id="1448321"/>
    <lineage>
        <taxon>Eukaryota</taxon>
        <taxon>Fungi</taxon>
        <taxon>Dikarya</taxon>
        <taxon>Ascomycota</taxon>
        <taxon>Pezizomycotina</taxon>
        <taxon>Eurotiomycetes</taxon>
        <taxon>Eurotiomycetidae</taxon>
        <taxon>Eurotiales</taxon>
        <taxon>Aspergillaceae</taxon>
        <taxon>Aspergillus</taxon>
        <taxon>Aspergillus subgen. Circumdati</taxon>
    </lineage>
</organism>
<keyword evidence="7" id="KW-1185">Reference proteome</keyword>
<dbReference type="AlphaFoldDB" id="A0A317VEW8"/>
<comment type="subcellular location">
    <subcellularLocation>
        <location evidence="1">Lipid droplet</location>
    </subcellularLocation>
</comment>
<evidence type="ECO:0000256" key="3">
    <source>
        <dbReference type="ARBA" id="ARBA00022677"/>
    </source>
</evidence>
<sequence length="414" mass="44249">MSPLRPHITPDSFFHTIPSQPQSSSSPPTLIYFISGNPGLISYYTPFLTLLAENLKPLTAPGPGPSHQSDPASDSDSRIFHIHGHSLAGFELSDRGNNDSNSSSSTAGDHYHNLEEQICFVQRKLNAFVRDIPREDSGSSPPKPNVILIGHSVGGYIAMEVINRHLHGYRHRQPHGEQGSIMTPDGDDDNDVQFNITGGVMLFPTVVDIALSPSGRKLTTLLSLIPNLALLVAFLARILTSLLPTSILRPLVASFTAHPPDHALDATCAFLASKTGVRQALHMAADEMKTITADGWADEVWGVGSKSGSGPGFGSESESEPEPDGKDLLDPLPLPQLAFYFGRNDHWVAEETREEILKARGGGATAAAAAGEKNGPSMLVCEEGVPHAFCLRHSEVMARKVAGLVGGIVRGGLD</sequence>
<evidence type="ECO:0000256" key="2">
    <source>
        <dbReference type="ARBA" id="ARBA00008300"/>
    </source>
</evidence>
<feature type="compositionally biased region" description="Low complexity" evidence="5">
    <location>
        <begin position="18"/>
        <end position="27"/>
    </location>
</feature>
<comment type="similarity">
    <text evidence="2">Belongs to the AB hydrolase superfamily. LDAH family.</text>
</comment>
<dbReference type="Proteomes" id="UP000247233">
    <property type="component" value="Unassembled WGS sequence"/>
</dbReference>
<dbReference type="STRING" id="1448321.A0A317VEW8"/>
<evidence type="ECO:0000256" key="1">
    <source>
        <dbReference type="ARBA" id="ARBA00004502"/>
    </source>
</evidence>
<keyword evidence="4" id="KW-0378">Hydrolase</keyword>
<dbReference type="GeneID" id="37067721"/>
<feature type="region of interest" description="Disordered" evidence="5">
    <location>
        <begin position="1"/>
        <end position="27"/>
    </location>
</feature>
<evidence type="ECO:0000256" key="4">
    <source>
        <dbReference type="ARBA" id="ARBA00022801"/>
    </source>
</evidence>
<keyword evidence="3" id="KW-0551">Lipid droplet</keyword>
<evidence type="ECO:0000313" key="7">
    <source>
        <dbReference type="Proteomes" id="UP000247233"/>
    </source>
</evidence>
<evidence type="ECO:0000256" key="5">
    <source>
        <dbReference type="SAM" id="MobiDB-lite"/>
    </source>
</evidence>
<protein>
    <recommendedName>
        <fullName evidence="8">Alpha/beta-hydrolase</fullName>
    </recommendedName>
</protein>
<name>A0A317VEW8_9EURO</name>
<dbReference type="PANTHER" id="PTHR13390">
    <property type="entry name" value="LIPASE"/>
    <property type="match status" value="1"/>
</dbReference>
<accession>A0A317VEW8</accession>
<evidence type="ECO:0008006" key="8">
    <source>
        <dbReference type="Google" id="ProtNLM"/>
    </source>
</evidence>
<proteinExistence type="inferred from homology"/>
<dbReference type="PANTHER" id="PTHR13390:SF0">
    <property type="entry name" value="LIPID DROPLET-ASSOCIATED HYDROLASE"/>
    <property type="match status" value="1"/>
</dbReference>
<dbReference type="VEuPathDB" id="FungiDB:BO70DRAFT_381698"/>
<dbReference type="OrthoDB" id="448051at2759"/>
<dbReference type="Gene3D" id="3.40.50.1820">
    <property type="entry name" value="alpha/beta hydrolase"/>
    <property type="match status" value="1"/>
</dbReference>
<dbReference type="EMBL" id="MSFL01000025">
    <property type="protein sequence ID" value="PWY72906.1"/>
    <property type="molecule type" value="Genomic_DNA"/>
</dbReference>
<dbReference type="InterPro" id="IPR029058">
    <property type="entry name" value="AB_hydrolase_fold"/>
</dbReference>
<dbReference type="GO" id="GO:0019915">
    <property type="term" value="P:lipid storage"/>
    <property type="evidence" value="ECO:0007669"/>
    <property type="project" value="InterPro"/>
</dbReference>
<dbReference type="Pfam" id="PF10230">
    <property type="entry name" value="LIDHydrolase"/>
    <property type="match status" value="1"/>
</dbReference>
<feature type="region of interest" description="Disordered" evidence="5">
    <location>
        <begin position="90"/>
        <end position="109"/>
    </location>
</feature>
<reference evidence="6 7" key="1">
    <citation type="submission" date="2016-12" db="EMBL/GenBank/DDBJ databases">
        <title>The genomes of Aspergillus section Nigri reveals drivers in fungal speciation.</title>
        <authorList>
            <consortium name="DOE Joint Genome Institute"/>
            <person name="Vesth T.C."/>
            <person name="Nybo J."/>
            <person name="Theobald S."/>
            <person name="Brandl J."/>
            <person name="Frisvad J.C."/>
            <person name="Nielsen K.F."/>
            <person name="Lyhne E.K."/>
            <person name="Kogle M.E."/>
            <person name="Kuo A."/>
            <person name="Riley R."/>
            <person name="Clum A."/>
            <person name="Nolan M."/>
            <person name="Lipzen A."/>
            <person name="Salamov A."/>
            <person name="Henrissat B."/>
            <person name="Wiebenga A."/>
            <person name="De Vries R.P."/>
            <person name="Grigoriev I.V."/>
            <person name="Mortensen U.H."/>
            <person name="Andersen M.R."/>
            <person name="Baker S.E."/>
        </authorList>
    </citation>
    <scope>NUCLEOTIDE SEQUENCE [LARGE SCALE GENOMIC DNA]</scope>
    <source>
        <strain evidence="6 7">CBS 117.55</strain>
    </source>
</reference>
<dbReference type="RefSeq" id="XP_025396560.1">
    <property type="nucleotide sequence ID" value="XM_025545484.1"/>
</dbReference>
<dbReference type="GO" id="GO:0005811">
    <property type="term" value="C:lipid droplet"/>
    <property type="evidence" value="ECO:0007669"/>
    <property type="project" value="UniProtKB-SubCell"/>
</dbReference>
<feature type="region of interest" description="Disordered" evidence="5">
    <location>
        <begin position="306"/>
        <end position="328"/>
    </location>
</feature>
<dbReference type="SUPFAM" id="SSF53474">
    <property type="entry name" value="alpha/beta-Hydrolases"/>
    <property type="match status" value="1"/>
</dbReference>
<comment type="caution">
    <text evidence="6">The sequence shown here is derived from an EMBL/GenBank/DDBJ whole genome shotgun (WGS) entry which is preliminary data.</text>
</comment>
<feature type="region of interest" description="Disordered" evidence="5">
    <location>
        <begin position="59"/>
        <end position="78"/>
    </location>
</feature>
<gene>
    <name evidence="6" type="ORF">BO70DRAFT_381698</name>
</gene>